<dbReference type="Pfam" id="PF11789">
    <property type="entry name" value="zf-Nse"/>
    <property type="match status" value="1"/>
</dbReference>
<keyword evidence="5" id="KW-0479">Metal-binding</keyword>
<evidence type="ECO:0000256" key="8">
    <source>
        <dbReference type="ARBA" id="ARBA00022833"/>
    </source>
</evidence>
<accession>A0A9P7VMM6</accession>
<dbReference type="GO" id="GO:0008270">
    <property type="term" value="F:zinc ion binding"/>
    <property type="evidence" value="ECO:0007669"/>
    <property type="project" value="UniProtKB-KW"/>
</dbReference>
<keyword evidence="8" id="KW-0862">Zinc</keyword>
<dbReference type="GO" id="GO:0061665">
    <property type="term" value="F:SUMO ligase activity"/>
    <property type="evidence" value="ECO:0007669"/>
    <property type="project" value="TreeGrafter"/>
</dbReference>
<keyword evidence="7" id="KW-0833">Ubl conjugation pathway</keyword>
<feature type="compositionally biased region" description="Basic and acidic residues" evidence="12">
    <location>
        <begin position="60"/>
        <end position="69"/>
    </location>
</feature>
<evidence type="ECO:0000256" key="6">
    <source>
        <dbReference type="ARBA" id="ARBA00022771"/>
    </source>
</evidence>
<sequence length="354" mass="40454">MDAFVTYRAFPFLPTTMSSRRRSARAQESSDIEEGATQTPSREDVDMDDEDEQPRRRTKSKTDKKEKRPQVNGEQHTTPREARQPDTDDEDPIDVENFADQPLGEGDLQKLNGLSRDWMLMTAKIQEHCGAIDDVAVAVLDHGGKEVADKNLEEIELLVKGFIDIEAEMRFHSSVLDEIHEKLSKKETICDAVPRYHAGVLKRSQEYSAKTTRQKYAKNEQYKAFKQAVYEVDHPNEPMPPMTELIDKENGDESDDDVDIEVGGVTQDYKCPITLRLIEEPYTSNICKHSFSKAAIKEMFRNECDAKKCPASGCRASFRLSDCVPNRDLARKIKAYERRKKRAEEAMEVDEVIE</sequence>
<dbReference type="SUPFAM" id="SSF57850">
    <property type="entry name" value="RING/U-box"/>
    <property type="match status" value="1"/>
</dbReference>
<evidence type="ECO:0000256" key="7">
    <source>
        <dbReference type="ARBA" id="ARBA00022786"/>
    </source>
</evidence>
<evidence type="ECO:0000256" key="4">
    <source>
        <dbReference type="ARBA" id="ARBA00022679"/>
    </source>
</evidence>
<dbReference type="GeneID" id="66100672"/>
<dbReference type="EMBL" id="MU250547">
    <property type="protein sequence ID" value="KAG7443100.1"/>
    <property type="molecule type" value="Genomic_DNA"/>
</dbReference>
<evidence type="ECO:0000256" key="2">
    <source>
        <dbReference type="ARBA" id="ARBA00004718"/>
    </source>
</evidence>
<name>A0A9P7VMM6_9AGAR</name>
<dbReference type="Gene3D" id="3.30.40.10">
    <property type="entry name" value="Zinc/RING finger domain, C3HC4 (zinc finger)"/>
    <property type="match status" value="1"/>
</dbReference>
<feature type="region of interest" description="Disordered" evidence="12">
    <location>
        <begin position="1"/>
        <end position="106"/>
    </location>
</feature>
<dbReference type="RefSeq" id="XP_043036600.1">
    <property type="nucleotide sequence ID" value="XM_043178382.1"/>
</dbReference>
<dbReference type="InterPro" id="IPR013083">
    <property type="entry name" value="Znf_RING/FYVE/PHD"/>
</dbReference>
<comment type="similarity">
    <text evidence="3">Belongs to the NSE2 family.</text>
</comment>
<proteinExistence type="inferred from homology"/>
<dbReference type="GO" id="GO:0005634">
    <property type="term" value="C:nucleus"/>
    <property type="evidence" value="ECO:0007669"/>
    <property type="project" value="UniProtKB-SubCell"/>
</dbReference>
<comment type="subcellular location">
    <subcellularLocation>
        <location evidence="1">Nucleus</location>
    </subcellularLocation>
</comment>
<dbReference type="InterPro" id="IPR004181">
    <property type="entry name" value="Znf_MIZ"/>
</dbReference>
<protein>
    <recommendedName>
        <fullName evidence="13">SP-RING-type domain-containing protein</fullName>
    </recommendedName>
</protein>
<gene>
    <name evidence="14" type="ORF">BT62DRAFT_1035462</name>
</gene>
<dbReference type="PANTHER" id="PTHR21330">
    <property type="entry name" value="E3 SUMO-PROTEIN LIGASE NSE2"/>
    <property type="match status" value="1"/>
</dbReference>
<keyword evidence="9" id="KW-0539">Nucleus</keyword>
<evidence type="ECO:0000313" key="15">
    <source>
        <dbReference type="Proteomes" id="UP000812287"/>
    </source>
</evidence>
<dbReference type="PANTHER" id="PTHR21330:SF1">
    <property type="entry name" value="E3 SUMO-PROTEIN LIGASE NSE2"/>
    <property type="match status" value="1"/>
</dbReference>
<dbReference type="Proteomes" id="UP000812287">
    <property type="component" value="Unassembled WGS sequence"/>
</dbReference>
<evidence type="ECO:0000256" key="11">
    <source>
        <dbReference type="SAM" id="Coils"/>
    </source>
</evidence>
<dbReference type="CDD" id="cd16651">
    <property type="entry name" value="SPL-RING_NSE2"/>
    <property type="match status" value="1"/>
</dbReference>
<dbReference type="InterPro" id="IPR026846">
    <property type="entry name" value="Nse2(Mms21)"/>
</dbReference>
<comment type="pathway">
    <text evidence="2">Protein modification; protein sumoylation.</text>
</comment>
<feature type="coiled-coil region" evidence="11">
    <location>
        <begin position="326"/>
        <end position="353"/>
    </location>
</feature>
<keyword evidence="15" id="KW-1185">Reference proteome</keyword>
<organism evidence="14 15">
    <name type="scientific">Guyanagaster necrorhizus</name>
    <dbReference type="NCBI Taxonomy" id="856835"/>
    <lineage>
        <taxon>Eukaryota</taxon>
        <taxon>Fungi</taxon>
        <taxon>Dikarya</taxon>
        <taxon>Basidiomycota</taxon>
        <taxon>Agaricomycotina</taxon>
        <taxon>Agaricomycetes</taxon>
        <taxon>Agaricomycetidae</taxon>
        <taxon>Agaricales</taxon>
        <taxon>Marasmiineae</taxon>
        <taxon>Physalacriaceae</taxon>
        <taxon>Guyanagaster</taxon>
    </lineage>
</organism>
<dbReference type="GO" id="GO:0030915">
    <property type="term" value="C:Smc5-Smc6 complex"/>
    <property type="evidence" value="ECO:0007669"/>
    <property type="project" value="InterPro"/>
</dbReference>
<keyword evidence="11" id="KW-0175">Coiled coil</keyword>
<dbReference type="GO" id="GO:0000724">
    <property type="term" value="P:double-strand break repair via homologous recombination"/>
    <property type="evidence" value="ECO:0007669"/>
    <property type="project" value="InterPro"/>
</dbReference>
<evidence type="ECO:0000256" key="12">
    <source>
        <dbReference type="SAM" id="MobiDB-lite"/>
    </source>
</evidence>
<dbReference type="AlphaFoldDB" id="A0A9P7VMM6"/>
<evidence type="ECO:0000313" key="14">
    <source>
        <dbReference type="EMBL" id="KAG7443100.1"/>
    </source>
</evidence>
<dbReference type="PROSITE" id="PS51044">
    <property type="entry name" value="ZF_SP_RING"/>
    <property type="match status" value="1"/>
</dbReference>
<keyword evidence="6 10" id="KW-0863">Zinc-finger</keyword>
<dbReference type="GO" id="GO:0016925">
    <property type="term" value="P:protein sumoylation"/>
    <property type="evidence" value="ECO:0007669"/>
    <property type="project" value="TreeGrafter"/>
</dbReference>
<evidence type="ECO:0000259" key="13">
    <source>
        <dbReference type="PROSITE" id="PS51044"/>
    </source>
</evidence>
<keyword evidence="4" id="KW-0808">Transferase</keyword>
<evidence type="ECO:0000256" key="1">
    <source>
        <dbReference type="ARBA" id="ARBA00004123"/>
    </source>
</evidence>
<dbReference type="OrthoDB" id="26899at2759"/>
<evidence type="ECO:0000256" key="9">
    <source>
        <dbReference type="ARBA" id="ARBA00023242"/>
    </source>
</evidence>
<comment type="caution">
    <text evidence="14">The sequence shown here is derived from an EMBL/GenBank/DDBJ whole genome shotgun (WGS) entry which is preliminary data.</text>
</comment>
<reference evidence="14" key="1">
    <citation type="submission" date="2020-11" db="EMBL/GenBank/DDBJ databases">
        <title>Adaptations for nitrogen fixation in a non-lichenized fungal sporocarp promotes dispersal by wood-feeding termites.</title>
        <authorList>
            <consortium name="DOE Joint Genome Institute"/>
            <person name="Koch R.A."/>
            <person name="Yoon G."/>
            <person name="Arayal U."/>
            <person name="Lail K."/>
            <person name="Amirebrahimi M."/>
            <person name="Labutti K."/>
            <person name="Lipzen A."/>
            <person name="Riley R."/>
            <person name="Barry K."/>
            <person name="Henrissat B."/>
            <person name="Grigoriev I.V."/>
            <person name="Herr J.R."/>
            <person name="Aime M.C."/>
        </authorList>
    </citation>
    <scope>NUCLEOTIDE SEQUENCE</scope>
    <source>
        <strain evidence="14">MCA 3950</strain>
    </source>
</reference>
<feature type="domain" description="SP-RING-type" evidence="13">
    <location>
        <begin position="256"/>
        <end position="338"/>
    </location>
</feature>
<evidence type="ECO:0000256" key="10">
    <source>
        <dbReference type="PROSITE-ProRule" id="PRU00452"/>
    </source>
</evidence>
<feature type="compositionally biased region" description="Basic and acidic residues" evidence="12">
    <location>
        <begin position="77"/>
        <end position="86"/>
    </location>
</feature>
<evidence type="ECO:0000256" key="5">
    <source>
        <dbReference type="ARBA" id="ARBA00022723"/>
    </source>
</evidence>
<evidence type="ECO:0000256" key="3">
    <source>
        <dbReference type="ARBA" id="ARBA00008212"/>
    </source>
</evidence>